<dbReference type="InterPro" id="IPR041588">
    <property type="entry name" value="Integrase_H2C2"/>
</dbReference>
<feature type="region of interest" description="Disordered" evidence="7">
    <location>
        <begin position="1"/>
        <end position="46"/>
    </location>
</feature>
<evidence type="ECO:0000256" key="1">
    <source>
        <dbReference type="ARBA" id="ARBA00007737"/>
    </source>
</evidence>
<keyword evidence="2" id="KW-0328">Glycosyltransferase</keyword>
<evidence type="ECO:0000256" key="2">
    <source>
        <dbReference type="ARBA" id="ARBA00022676"/>
    </source>
</evidence>
<feature type="transmembrane region" description="Helical" evidence="8">
    <location>
        <begin position="887"/>
        <end position="907"/>
    </location>
</feature>
<gene>
    <name evidence="10" type="ORF">MTR67_049763</name>
</gene>
<dbReference type="PROSITE" id="PS50994">
    <property type="entry name" value="INTEGRASE"/>
    <property type="match status" value="1"/>
</dbReference>
<organism evidence="10 11">
    <name type="scientific">Solanum verrucosum</name>
    <dbReference type="NCBI Taxonomy" id="315347"/>
    <lineage>
        <taxon>Eukaryota</taxon>
        <taxon>Viridiplantae</taxon>
        <taxon>Streptophyta</taxon>
        <taxon>Embryophyta</taxon>
        <taxon>Tracheophyta</taxon>
        <taxon>Spermatophyta</taxon>
        <taxon>Magnoliopsida</taxon>
        <taxon>eudicotyledons</taxon>
        <taxon>Gunneridae</taxon>
        <taxon>Pentapetalae</taxon>
        <taxon>asterids</taxon>
        <taxon>lamiids</taxon>
        <taxon>Solanales</taxon>
        <taxon>Solanaceae</taxon>
        <taxon>Solanoideae</taxon>
        <taxon>Solaneae</taxon>
        <taxon>Solanum</taxon>
    </lineage>
</organism>
<evidence type="ECO:0000313" key="11">
    <source>
        <dbReference type="Proteomes" id="UP001234989"/>
    </source>
</evidence>
<feature type="region of interest" description="Disordered" evidence="7">
    <location>
        <begin position="158"/>
        <end position="189"/>
    </location>
</feature>
<feature type="domain" description="Integrase catalytic" evidence="9">
    <location>
        <begin position="520"/>
        <end position="682"/>
    </location>
</feature>
<dbReference type="InterPro" id="IPR012337">
    <property type="entry name" value="RNaseH-like_sf"/>
</dbReference>
<protein>
    <recommendedName>
        <fullName evidence="6">O-fucosyltransferase family protein</fullName>
    </recommendedName>
</protein>
<dbReference type="GO" id="GO:0016757">
    <property type="term" value="F:glycosyltransferase activity"/>
    <property type="evidence" value="ECO:0007669"/>
    <property type="project" value="UniProtKB-KW"/>
</dbReference>
<evidence type="ECO:0000256" key="6">
    <source>
        <dbReference type="ARBA" id="ARBA00030350"/>
    </source>
</evidence>
<dbReference type="EMBL" id="CP133622">
    <property type="protein sequence ID" value="WMV56378.1"/>
    <property type="molecule type" value="Genomic_DNA"/>
</dbReference>
<dbReference type="InterPro" id="IPR036397">
    <property type="entry name" value="RNaseH_sf"/>
</dbReference>
<dbReference type="InterPro" id="IPR052272">
    <property type="entry name" value="GT106_glycosyltransferase"/>
</dbReference>
<dbReference type="FunFam" id="3.30.420.10:FF:000219">
    <property type="entry name" value="Putative retroelement"/>
    <property type="match status" value="1"/>
</dbReference>
<comment type="similarity">
    <text evidence="1">Belongs to the glycosyltransferase GT106 family.</text>
</comment>
<evidence type="ECO:0000313" key="10">
    <source>
        <dbReference type="EMBL" id="WMV56378.1"/>
    </source>
</evidence>
<proteinExistence type="inferred from homology"/>
<dbReference type="SUPFAM" id="SSF53098">
    <property type="entry name" value="Ribonuclease H-like"/>
    <property type="match status" value="1"/>
</dbReference>
<dbReference type="Pfam" id="PF03732">
    <property type="entry name" value="Retrotrans_gag"/>
    <property type="match status" value="1"/>
</dbReference>
<dbReference type="GO" id="GO:0003676">
    <property type="term" value="F:nucleic acid binding"/>
    <property type="evidence" value="ECO:0007669"/>
    <property type="project" value="InterPro"/>
</dbReference>
<dbReference type="InterPro" id="IPR056924">
    <property type="entry name" value="SH3_Tf2-1"/>
</dbReference>
<dbReference type="Gene3D" id="3.30.420.10">
    <property type="entry name" value="Ribonuclease H-like superfamily/Ribonuclease H"/>
    <property type="match status" value="1"/>
</dbReference>
<keyword evidence="5" id="KW-0119">Carbohydrate metabolism</keyword>
<dbReference type="PANTHER" id="PTHR31933">
    <property type="entry name" value="O-FUCOSYLTRANSFERASE 2-RELATED"/>
    <property type="match status" value="1"/>
</dbReference>
<dbReference type="InterPro" id="IPR005162">
    <property type="entry name" value="Retrotrans_gag_dom"/>
</dbReference>
<evidence type="ECO:0000256" key="7">
    <source>
        <dbReference type="SAM" id="MobiDB-lite"/>
    </source>
</evidence>
<dbReference type="GO" id="GO:0015074">
    <property type="term" value="P:DNA integration"/>
    <property type="evidence" value="ECO:0007669"/>
    <property type="project" value="InterPro"/>
</dbReference>
<dbReference type="Pfam" id="PF24626">
    <property type="entry name" value="SH3_Tf2-1"/>
    <property type="match status" value="1"/>
</dbReference>
<dbReference type="Pfam" id="PF10250">
    <property type="entry name" value="O-FucT"/>
    <property type="match status" value="1"/>
</dbReference>
<dbReference type="Pfam" id="PF17921">
    <property type="entry name" value="Integrase_H2C2"/>
    <property type="match status" value="1"/>
</dbReference>
<feature type="transmembrane region" description="Helical" evidence="8">
    <location>
        <begin position="959"/>
        <end position="978"/>
    </location>
</feature>
<name>A0AAF0V095_SOLVR</name>
<dbReference type="InterPro" id="IPR001584">
    <property type="entry name" value="Integrase_cat-core"/>
</dbReference>
<evidence type="ECO:0000256" key="3">
    <source>
        <dbReference type="ARBA" id="ARBA00022679"/>
    </source>
</evidence>
<evidence type="ECO:0000256" key="4">
    <source>
        <dbReference type="ARBA" id="ARBA00023253"/>
    </source>
</evidence>
<keyword evidence="11" id="KW-1185">Reference proteome</keyword>
<evidence type="ECO:0000259" key="9">
    <source>
        <dbReference type="PROSITE" id="PS50994"/>
    </source>
</evidence>
<dbReference type="GO" id="GO:0006004">
    <property type="term" value="P:fucose metabolic process"/>
    <property type="evidence" value="ECO:0007669"/>
    <property type="project" value="UniProtKB-KW"/>
</dbReference>
<keyword evidence="8" id="KW-1133">Transmembrane helix</keyword>
<dbReference type="PANTHER" id="PTHR31933:SF1">
    <property type="entry name" value="PROTEIN PECTIC ARABINOGALACTAN SYNTHESIS-RELATED"/>
    <property type="match status" value="1"/>
</dbReference>
<keyword evidence="4" id="KW-0294">Fucose metabolism</keyword>
<dbReference type="Proteomes" id="UP001234989">
    <property type="component" value="Chromosome 11"/>
</dbReference>
<reference evidence="10" key="1">
    <citation type="submission" date="2023-08" db="EMBL/GenBank/DDBJ databases">
        <title>A de novo genome assembly of Solanum verrucosum Schlechtendal, a Mexican diploid species geographically isolated from the other diploid A-genome species in potato relatives.</title>
        <authorList>
            <person name="Hosaka K."/>
        </authorList>
    </citation>
    <scope>NUCLEOTIDE SEQUENCE</scope>
    <source>
        <tissue evidence="10">Young leaves</tissue>
    </source>
</reference>
<sequence>MAELRHSSSIGNRVTASPRKRDDVTASSSPLVPDSAPNVDDDDDDYRGRYRRDRFRSFCSSHLQPLSPFFFPDESRSHFIAVRRQKITKSLSTSNSRDCRSITGDHNNLVSETNVMGDQIQHQLTQLVNLFQEERAANIARQEAMTARLDALTKDLANSKVDSESTDHTSQNRGWKGKSGVAEGSKSDAGGSSFIPRYTKLDFPRFTGQGDPLGWLNRCDHFFRHQQTPDEEKVSLASFHLEGNAQLWFLQLETDLPEPSWDEFKRYCNLRFGPPIRSQKLGELAKLRQIGSVADYQEKFEQLVSRAGTLTQSQKIELYISGLVDFIAIEVELHNPLDLATAMSLSRLYERKGQPFRSQLLDGRRSKTSDFSPPQRTRFVRKLTRSEMDERRLKAMLLAISMPQLSLFDDIRNEQQNSPDVQQLISVVHDGTASDQWSVKNGLLLYKHRTFLASNSPSIQTVMTALHNQGHEGYQKSLFRITRDFHWTGMKRHIRDFVRACGVCQRHKTETLQPAGLLQPLSIPEQIWSDISLDFVEGLPTSRGKNVILVVVDRFSKYCHLLSTAHPYSAVSIARLFFDNIFKLHGLPVSMVSDRDVTFTSAFWRELFRLSGTKLCFSSAYHPQSDGQTEVVNRTVEMYLRCFTSAHPTKWMDWLSWAEYSYNTSFHSSLKTTPFEVVYGRPPPRLLPYSPGISKLDAVDIALRTRDQILQSLRQNLLHAQQRMKATFDSKHRHVEVQVGDRVLLKLQPYKQLSVGARHHQKLLPKFYGPYKIEHRIGPVAYKLEFPPGIKLHPVFHVSKLKLFHEGDFPEAATLPSSLPEAPSPHPTQRFPHFPLEDKRDLKGGSNVSTPLVYQRQKITKSLSTSNSRDCRSITGDHNTHPHKFKILLFLLVVLLLSLVVLISSVVHRLNAPYLCKKDGITLQCPPVKEPSSLWENPYSSTTSWKPCAERREGLKSGILMLLEIISIHLSCHAFWWGNLVHILLQVYEFREFTSSSTLFLKSCGTLRIGFGIGHVSLRSGKTELVFPFMKLVSLLKKWRKWCNSDIAWCFADIPPENATNGYIFIHAEGGLNQQRIAICNAVAVAKIVNATLILPVLKQDQIWKDQTKLEDIFDVDHFITYLKDDVRIVRDIPEWFTDKAELFSSIRYGGVLNMDLDLIVTTHIYDNVPPEINKLRCRVNYHALKFLPEIEQMADQLVSRMRNRTGSSNPFMALHLRFEKGMAGLSFCDFVGTRSEKDLMAAYRKKEWPRRFKRKEGRCPLEPGEVAVLLRAMGYPKETQIYVASGHVPKSGVFINQKRGTKNFNKKLEKARGSKAADFSTSSRVQEFKHSSFKNIQVSRTIKIKNDQDQDRRIQDQARSPWIQLEVKIKIKFKFKFKIKIKFKIKSKFKIKIKIEIKIEINLKFKIKLKSP</sequence>
<dbReference type="Pfam" id="PF00665">
    <property type="entry name" value="rve"/>
    <property type="match status" value="1"/>
</dbReference>
<keyword evidence="8" id="KW-0812">Transmembrane</keyword>
<keyword evidence="3" id="KW-0808">Transferase</keyword>
<evidence type="ECO:0000256" key="5">
    <source>
        <dbReference type="ARBA" id="ARBA00023277"/>
    </source>
</evidence>
<evidence type="ECO:0000256" key="8">
    <source>
        <dbReference type="SAM" id="Phobius"/>
    </source>
</evidence>
<keyword evidence="8" id="KW-0472">Membrane</keyword>
<accession>A0AAF0V095</accession>
<dbReference type="Gene3D" id="1.10.340.70">
    <property type="match status" value="1"/>
</dbReference>
<dbReference type="InterPro" id="IPR019378">
    <property type="entry name" value="GDP-Fuc_O-FucTrfase"/>
</dbReference>